<evidence type="ECO:0000256" key="3">
    <source>
        <dbReference type="ARBA" id="ARBA00022705"/>
    </source>
</evidence>
<dbReference type="GO" id="GO:0005524">
    <property type="term" value="F:ATP binding"/>
    <property type="evidence" value="ECO:0007669"/>
    <property type="project" value="UniProtKB-KW"/>
</dbReference>
<feature type="compositionally biased region" description="Basic and acidic residues" evidence="6">
    <location>
        <begin position="421"/>
        <end position="430"/>
    </location>
</feature>
<feature type="compositionally biased region" description="Low complexity" evidence="6">
    <location>
        <begin position="408"/>
        <end position="420"/>
    </location>
</feature>
<keyword evidence="4" id="KW-0547">Nucleotide-binding</keyword>
<dbReference type="PROSITE" id="PS51206">
    <property type="entry name" value="SF3_HELICASE_1"/>
    <property type="match status" value="1"/>
</dbReference>
<dbReference type="Gene3D" id="3.40.50.300">
    <property type="entry name" value="P-loop containing nucleotide triphosphate hydrolases"/>
    <property type="match status" value="1"/>
</dbReference>
<evidence type="ECO:0000256" key="1">
    <source>
        <dbReference type="ARBA" id="ARBA00004147"/>
    </source>
</evidence>
<keyword evidence="3" id="KW-0235">DNA replication</keyword>
<comment type="subcellular location">
    <subcellularLocation>
        <location evidence="1">Host nucleus</location>
    </subcellularLocation>
</comment>
<protein>
    <submittedName>
        <fullName evidence="8">Nonstructural protein</fullName>
    </submittedName>
</protein>
<keyword evidence="5" id="KW-0067">ATP-binding</keyword>
<dbReference type="EMBL" id="MT138257">
    <property type="protein sequence ID" value="QKE54897.1"/>
    <property type="molecule type" value="Genomic_DNA"/>
</dbReference>
<feature type="compositionally biased region" description="Polar residues" evidence="6">
    <location>
        <begin position="431"/>
        <end position="441"/>
    </location>
</feature>
<accession>A0A7D3QIK3</accession>
<evidence type="ECO:0000256" key="4">
    <source>
        <dbReference type="ARBA" id="ARBA00022741"/>
    </source>
</evidence>
<evidence type="ECO:0000256" key="2">
    <source>
        <dbReference type="ARBA" id="ARBA00022562"/>
    </source>
</evidence>
<feature type="domain" description="SF3 helicase" evidence="7">
    <location>
        <begin position="191"/>
        <end position="348"/>
    </location>
</feature>
<evidence type="ECO:0000256" key="5">
    <source>
        <dbReference type="ARBA" id="ARBA00022840"/>
    </source>
</evidence>
<dbReference type="SUPFAM" id="SSF52540">
    <property type="entry name" value="P-loop containing nucleoside triphosphate hydrolases"/>
    <property type="match status" value="1"/>
</dbReference>
<feature type="compositionally biased region" description="Polar residues" evidence="6">
    <location>
        <begin position="390"/>
        <end position="402"/>
    </location>
</feature>
<evidence type="ECO:0000256" key="6">
    <source>
        <dbReference type="SAM" id="MobiDB-lite"/>
    </source>
</evidence>
<feature type="region of interest" description="Disordered" evidence="6">
    <location>
        <begin position="356"/>
        <end position="460"/>
    </location>
</feature>
<evidence type="ECO:0000259" key="7">
    <source>
        <dbReference type="PROSITE" id="PS51206"/>
    </source>
</evidence>
<keyword evidence="2" id="KW-1048">Host nucleus</keyword>
<dbReference type="GO" id="GO:0006260">
    <property type="term" value="P:DNA replication"/>
    <property type="evidence" value="ECO:0007669"/>
    <property type="project" value="UniProtKB-KW"/>
</dbReference>
<dbReference type="GO" id="GO:0019079">
    <property type="term" value="P:viral genome replication"/>
    <property type="evidence" value="ECO:0007669"/>
    <property type="project" value="InterPro"/>
</dbReference>
<evidence type="ECO:0000313" key="8">
    <source>
        <dbReference type="EMBL" id="QKE54897.1"/>
    </source>
</evidence>
<organism evidence="8">
    <name type="scientific">Parvoviridae sp</name>
    <dbReference type="NCBI Taxonomy" id="1940570"/>
    <lineage>
        <taxon>Viruses</taxon>
        <taxon>Monodnaviria</taxon>
        <taxon>Shotokuvirae</taxon>
        <taxon>Cossaviricota</taxon>
        <taxon>Quintoviricetes</taxon>
        <taxon>Piccovirales</taxon>
        <taxon>Parvoviridae</taxon>
    </lineage>
</organism>
<dbReference type="InterPro" id="IPR001257">
    <property type="entry name" value="Parvovirus_NS1_helicase"/>
</dbReference>
<dbReference type="Pfam" id="PF01057">
    <property type="entry name" value="Parvo_NS1"/>
    <property type="match status" value="1"/>
</dbReference>
<feature type="region of interest" description="Disordered" evidence="6">
    <location>
        <begin position="472"/>
        <end position="532"/>
    </location>
</feature>
<dbReference type="GO" id="GO:0042025">
    <property type="term" value="C:host cell nucleus"/>
    <property type="evidence" value="ECO:0007669"/>
    <property type="project" value="UniProtKB-SubCell"/>
</dbReference>
<name>A0A7D3QIK3_9VIRU</name>
<proteinExistence type="predicted"/>
<feature type="compositionally biased region" description="Basic and acidic residues" evidence="6">
    <location>
        <begin position="492"/>
        <end position="504"/>
    </location>
</feature>
<dbReference type="InterPro" id="IPR014015">
    <property type="entry name" value="Helicase_SF3_DNA-vir"/>
</dbReference>
<dbReference type="InterPro" id="IPR027417">
    <property type="entry name" value="P-loop_NTPase"/>
</dbReference>
<sequence length="573" mass="63834">MVTNWIVTAEWNKDGIFHAHAMLQTGARSDSLRRSMDTAWQSVSKADNFEYFYGPGCTFDCLKIQRCHKPESMLGYMMKAPAWILSNSQALLQAAYDIDMWNLNERFKKTEEATTSHEINKMTEELLDIIITNGCKSFEDVLKHGAETVSKYLHKPGLQGIVNNCLAFVKATGGVWHLEQFLKYDPEPAPIHKILLFQGIKPSDFDKAFYKWITKYDTKKNTILIDGPSNTGKSAFIAGLKACIPWGEIVNTNTFAFEGLPDNIIGIWEEPLCSPELAEKAKQVLEGMTCSIPVKYKKPQLLPRTPIFITTNHPLWRFCRAEEEMFKNRMWIFTFNYTAKDAIYVCRTSEHSCECGPCSASRGGKDPTSSSSSGGVSGSEQPIPPEQSLHAEQSSHVGSGSMSDPGEGTSRGPSSSTSSSDKQRTNRAEHSGSTSSGNVTDMGTIGASGRSAGELRESGSIRQYMVPYNLGEHIRDDSSGDGSRGSRLGKRGRVEEDKAEHDIPHSMGSMFKNPQKKTLSPRTKRQRVGKHLAGTRVNKIKIPLYVPLKSDWQEYLSYLAHWYPAEEADGRLD</sequence>
<reference evidence="8" key="1">
    <citation type="submission" date="2020-01" db="EMBL/GenBank/DDBJ databases">
        <title>Viral genomes from wild and zoo birds in China.</title>
        <authorList>
            <person name="Xiao Y."/>
            <person name="Shan T."/>
            <person name="Yang S."/>
            <person name="Zhang W."/>
        </authorList>
    </citation>
    <scope>NUCLEOTIDE SEQUENCE</scope>
    <source>
        <strain evidence="8">Ltt163par3</strain>
    </source>
</reference>